<feature type="domain" description="HTH tetR-type" evidence="6">
    <location>
        <begin position="22"/>
        <end position="82"/>
    </location>
</feature>
<evidence type="ECO:0000256" key="4">
    <source>
        <dbReference type="ARBA" id="ARBA00023163"/>
    </source>
</evidence>
<dbReference type="InterPro" id="IPR001647">
    <property type="entry name" value="HTH_TetR"/>
</dbReference>
<keyword evidence="8" id="KW-1185">Reference proteome</keyword>
<protein>
    <submittedName>
        <fullName evidence="7">TetR/AcrR family transcriptional regulator C-terminal domain-containing protein</fullName>
    </submittedName>
</protein>
<gene>
    <name evidence="7" type="ORF">M1843_18125</name>
</gene>
<dbReference type="SUPFAM" id="SSF46689">
    <property type="entry name" value="Homeodomain-like"/>
    <property type="match status" value="1"/>
</dbReference>
<dbReference type="PANTHER" id="PTHR30055">
    <property type="entry name" value="HTH-TYPE TRANSCRIPTIONAL REGULATOR RUTR"/>
    <property type="match status" value="1"/>
</dbReference>
<name>A0ABT0J851_9MICO</name>
<proteinExistence type="predicted"/>
<dbReference type="InterPro" id="IPR036271">
    <property type="entry name" value="Tet_transcr_reg_TetR-rel_C_sf"/>
</dbReference>
<comment type="caution">
    <text evidence="7">The sequence shown here is derived from an EMBL/GenBank/DDBJ whole genome shotgun (WGS) entry which is preliminary data.</text>
</comment>
<evidence type="ECO:0000259" key="6">
    <source>
        <dbReference type="PROSITE" id="PS50977"/>
    </source>
</evidence>
<accession>A0ABT0J851</accession>
<dbReference type="Proteomes" id="UP001651050">
    <property type="component" value="Unassembled WGS sequence"/>
</dbReference>
<dbReference type="PRINTS" id="PR00400">
    <property type="entry name" value="TETREPRESSOR"/>
</dbReference>
<evidence type="ECO:0000313" key="7">
    <source>
        <dbReference type="EMBL" id="MCK9795668.1"/>
    </source>
</evidence>
<feature type="DNA-binding region" description="H-T-H motif" evidence="5">
    <location>
        <begin position="45"/>
        <end position="64"/>
    </location>
</feature>
<dbReference type="InterPro" id="IPR004111">
    <property type="entry name" value="Repressor_TetR_C"/>
</dbReference>
<keyword evidence="1" id="KW-0678">Repressor</keyword>
<keyword evidence="4" id="KW-0804">Transcription</keyword>
<dbReference type="PANTHER" id="PTHR30055:SF151">
    <property type="entry name" value="TRANSCRIPTIONAL REGULATORY PROTEIN"/>
    <property type="match status" value="1"/>
</dbReference>
<evidence type="ECO:0000256" key="1">
    <source>
        <dbReference type="ARBA" id="ARBA00022491"/>
    </source>
</evidence>
<dbReference type="PROSITE" id="PS50977">
    <property type="entry name" value="HTH_TETR_2"/>
    <property type="match status" value="1"/>
</dbReference>
<dbReference type="Gene3D" id="1.10.357.10">
    <property type="entry name" value="Tetracycline Repressor, domain 2"/>
    <property type="match status" value="1"/>
</dbReference>
<evidence type="ECO:0000256" key="5">
    <source>
        <dbReference type="PROSITE-ProRule" id="PRU00335"/>
    </source>
</evidence>
<dbReference type="RefSeq" id="WP_416345519.1">
    <property type="nucleotide sequence ID" value="NZ_JALQCY010000006.1"/>
</dbReference>
<evidence type="ECO:0000313" key="8">
    <source>
        <dbReference type="Proteomes" id="UP001651050"/>
    </source>
</evidence>
<evidence type="ECO:0000256" key="2">
    <source>
        <dbReference type="ARBA" id="ARBA00023015"/>
    </source>
</evidence>
<dbReference type="InterPro" id="IPR050109">
    <property type="entry name" value="HTH-type_TetR-like_transc_reg"/>
</dbReference>
<dbReference type="Pfam" id="PF00440">
    <property type="entry name" value="TetR_N"/>
    <property type="match status" value="1"/>
</dbReference>
<dbReference type="InterPro" id="IPR003012">
    <property type="entry name" value="Tet_transcr_reg_TetR"/>
</dbReference>
<dbReference type="EMBL" id="JALQCY010000006">
    <property type="protein sequence ID" value="MCK9795668.1"/>
    <property type="molecule type" value="Genomic_DNA"/>
</dbReference>
<evidence type="ECO:0000256" key="3">
    <source>
        <dbReference type="ARBA" id="ARBA00023125"/>
    </source>
</evidence>
<sequence>MAARTARTALPTSSGRTARAGRLTREHVVASAIELADAEGLDAVSMRRLGQVLGVDPMAIYRHVDGKEALLDAMTDTVVAQIQSVTDAGGWQASARATMLAARAAMLRHPWTAAVRRTRTEPTPAELRHLDTLLGILRNGGLSVDLTHHAIHALGSRVLGFSQDLYDDGGAATPEQSAATAAALARTHPRLAELAVAVTHDGALGACDDDLEFAFAVDLVLDGLERRRAAEADAT</sequence>
<keyword evidence="2" id="KW-0805">Transcription regulation</keyword>
<dbReference type="InterPro" id="IPR009057">
    <property type="entry name" value="Homeodomain-like_sf"/>
</dbReference>
<dbReference type="Gene3D" id="1.10.10.60">
    <property type="entry name" value="Homeodomain-like"/>
    <property type="match status" value="1"/>
</dbReference>
<organism evidence="7 8">
    <name type="scientific">Isoptericola peretonis</name>
    <dbReference type="NCBI Taxonomy" id="2918523"/>
    <lineage>
        <taxon>Bacteria</taxon>
        <taxon>Bacillati</taxon>
        <taxon>Actinomycetota</taxon>
        <taxon>Actinomycetes</taxon>
        <taxon>Micrococcales</taxon>
        <taxon>Promicromonosporaceae</taxon>
        <taxon>Isoptericola</taxon>
    </lineage>
</organism>
<dbReference type="Pfam" id="PF02909">
    <property type="entry name" value="TetR_C_1"/>
    <property type="match status" value="1"/>
</dbReference>
<reference evidence="7 8" key="1">
    <citation type="submission" date="2022-02" db="EMBL/GenBank/DDBJ databases">
        <title>The car tank lid bacteriome: a reservoir of bacteria with potential in bioremediation of fuel.</title>
        <authorList>
            <person name="Vidal-Verdu A."/>
            <person name="Gomez-Martinez D."/>
            <person name="Latorre-Perez A."/>
            <person name="Pereto J."/>
            <person name="Porcar M."/>
        </authorList>
    </citation>
    <scope>NUCLEOTIDE SEQUENCE [LARGE SCALE GENOMIC DNA]</scope>
    <source>
        <strain evidence="7 8">4D.3</strain>
    </source>
</reference>
<keyword evidence="3 5" id="KW-0238">DNA-binding</keyword>
<dbReference type="SUPFAM" id="SSF48498">
    <property type="entry name" value="Tetracyclin repressor-like, C-terminal domain"/>
    <property type="match status" value="1"/>
</dbReference>